<proteinExistence type="predicted"/>
<sequence length="76" mass="8701">MAVLNYKGAEIMGKVAVMPKYPCTFCRKNEATQLCDFVVGYSWTSAKDERGRMIGRYHETCDNAYLQRVCHNSLMV</sequence>
<name>A0A1R0ZM27_9BACL</name>
<organism evidence="1 2">
    <name type="scientific">Paenibacillus odorifer</name>
    <dbReference type="NCBI Taxonomy" id="189426"/>
    <lineage>
        <taxon>Bacteria</taxon>
        <taxon>Bacillati</taxon>
        <taxon>Bacillota</taxon>
        <taxon>Bacilli</taxon>
        <taxon>Bacillales</taxon>
        <taxon>Paenibacillaceae</taxon>
        <taxon>Paenibacillus</taxon>
    </lineage>
</organism>
<accession>A0A1R0ZM27</accession>
<protein>
    <submittedName>
        <fullName evidence="1">Uncharacterized protein</fullName>
    </submittedName>
</protein>
<evidence type="ECO:0000313" key="1">
    <source>
        <dbReference type="EMBL" id="OME73144.1"/>
    </source>
</evidence>
<reference evidence="1 2" key="1">
    <citation type="submission" date="2016-11" db="EMBL/GenBank/DDBJ databases">
        <title>Paenibacillus species isolates.</title>
        <authorList>
            <person name="Beno S.M."/>
        </authorList>
    </citation>
    <scope>NUCLEOTIDE SEQUENCE [LARGE SCALE GENOMIC DNA]</scope>
    <source>
        <strain evidence="1 2">FSL H7-0443</strain>
    </source>
</reference>
<dbReference type="AlphaFoldDB" id="A0A1R0ZM27"/>
<dbReference type="EMBL" id="MPTW01000002">
    <property type="protein sequence ID" value="OME73144.1"/>
    <property type="molecule type" value="Genomic_DNA"/>
</dbReference>
<evidence type="ECO:0000313" key="2">
    <source>
        <dbReference type="Proteomes" id="UP000187425"/>
    </source>
</evidence>
<comment type="caution">
    <text evidence="1">The sequence shown here is derived from an EMBL/GenBank/DDBJ whole genome shotgun (WGS) entry which is preliminary data.</text>
</comment>
<dbReference type="Proteomes" id="UP000187425">
    <property type="component" value="Unassembled WGS sequence"/>
</dbReference>
<gene>
    <name evidence="1" type="ORF">BSK65_04915</name>
</gene>